<dbReference type="InterPro" id="IPR041652">
    <property type="entry name" value="DUF5616"/>
</dbReference>
<reference evidence="3 4" key="1">
    <citation type="submission" date="2015-09" db="EMBL/GenBank/DDBJ databases">
        <title>A metagenomics-based metabolic model of nitrate-dependent anaerobic oxidation of methane by Methanoperedens-like archaea.</title>
        <authorList>
            <person name="Arshad A."/>
            <person name="Speth D.R."/>
            <person name="De Graaf R.M."/>
            <person name="Op Den Camp H.J."/>
            <person name="Jetten M.S."/>
            <person name="Welte C.U."/>
        </authorList>
    </citation>
    <scope>NUCLEOTIDE SEQUENCE [LARGE SCALE GENOMIC DNA]</scope>
</reference>
<dbReference type="Proteomes" id="UP000050360">
    <property type="component" value="Unassembled WGS sequence"/>
</dbReference>
<evidence type="ECO:0000313" key="4">
    <source>
        <dbReference type="Proteomes" id="UP000050360"/>
    </source>
</evidence>
<dbReference type="PANTHER" id="PTHR42252">
    <property type="entry name" value="DUF5616 DOMAIN-CONTAINING PROTEIN"/>
    <property type="match status" value="1"/>
</dbReference>
<evidence type="ECO:0000259" key="2">
    <source>
        <dbReference type="Pfam" id="PF18481"/>
    </source>
</evidence>
<evidence type="ECO:0008006" key="5">
    <source>
        <dbReference type="Google" id="ProtNLM"/>
    </source>
</evidence>
<dbReference type="PANTHER" id="PTHR42252:SF1">
    <property type="entry name" value="DUF434 DOMAIN-CONTAINING PROTEIN"/>
    <property type="match status" value="1"/>
</dbReference>
<evidence type="ECO:0000313" key="3">
    <source>
        <dbReference type="EMBL" id="KPQ44342.1"/>
    </source>
</evidence>
<protein>
    <recommendedName>
        <fullName evidence="5">DUF434 domain-containing protein</fullName>
    </recommendedName>
</protein>
<feature type="domain" description="DUF5616" evidence="2">
    <location>
        <begin position="62"/>
        <end position="196"/>
    </location>
</feature>
<organism evidence="3 4">
    <name type="scientific">Candidatus Methanoperedens nitratireducens</name>
    <dbReference type="NCBI Taxonomy" id="1392998"/>
    <lineage>
        <taxon>Archaea</taxon>
        <taxon>Methanobacteriati</taxon>
        <taxon>Methanobacteriota</taxon>
        <taxon>Stenosarchaea group</taxon>
        <taxon>Methanomicrobia</taxon>
        <taxon>Methanosarcinales</taxon>
        <taxon>ANME-2 cluster</taxon>
        <taxon>Candidatus Methanoperedentaceae</taxon>
        <taxon>Candidatus Methanoperedens</taxon>
    </lineage>
</organism>
<proteinExistence type="predicted"/>
<dbReference type="Pfam" id="PF04256">
    <property type="entry name" value="DUF434"/>
    <property type="match status" value="1"/>
</dbReference>
<name>A0A0P8E218_9EURY</name>
<comment type="caution">
    <text evidence="3">The sequence shown here is derived from an EMBL/GenBank/DDBJ whole genome shotgun (WGS) entry which is preliminary data.</text>
</comment>
<gene>
    <name evidence="3" type="ORF">MPEBLZ_01098</name>
</gene>
<dbReference type="EMBL" id="LKCM01000099">
    <property type="protein sequence ID" value="KPQ44342.1"/>
    <property type="molecule type" value="Genomic_DNA"/>
</dbReference>
<evidence type="ECO:0000259" key="1">
    <source>
        <dbReference type="Pfam" id="PF04256"/>
    </source>
</evidence>
<feature type="domain" description="DUF434" evidence="1">
    <location>
        <begin position="3"/>
        <end position="57"/>
    </location>
</feature>
<accession>A0A0P8E218</accession>
<sequence length="219" mass="24516">MSIEDAAIDIRYLLNRGFPQKSAVGFVCDHYRMDSDSRHILSRAVIARSICEKRRLKFLPCDKIRGNKVIIDGYNIIIGMESILEKKAILCDDRVIRDIKGISRNFNTSGNTHHAIELILSFLKEKGPSQVCFLFDSQISKSGLLAGLLREKIDQAGLIGDARTSRHADHDLKCSHDIVASSDGVIIDNAERTINFLFCMICEIPHLEAGISRINEFTG</sequence>
<dbReference type="InterPro" id="IPR007368">
    <property type="entry name" value="DUF434"/>
</dbReference>
<dbReference type="AlphaFoldDB" id="A0A0P8E218"/>
<dbReference type="Pfam" id="PF18481">
    <property type="entry name" value="DUF5616"/>
    <property type="match status" value="1"/>
</dbReference>